<dbReference type="Gene3D" id="1.10.150.120">
    <property type="entry name" value="[2Fe-2S]-binding domain"/>
    <property type="match status" value="1"/>
</dbReference>
<evidence type="ECO:0000259" key="6">
    <source>
        <dbReference type="PROSITE" id="PS51085"/>
    </source>
</evidence>
<evidence type="ECO:0000256" key="4">
    <source>
        <dbReference type="ARBA" id="ARBA00023004"/>
    </source>
</evidence>
<dbReference type="PROSITE" id="PS51085">
    <property type="entry name" value="2FE2S_FER_2"/>
    <property type="match status" value="1"/>
</dbReference>
<sequence>MTQLHINGQAKDVDVPGETPLLWTLRDELGMTGTKFGCGMALCGACTVHMDGAPIRACVTPLSAAAGRAITTIEGVAADPVGQAVQQAWIAQNVAQCGYCQAGQIMTAVSLLKTTAQPTDQDIEDAMSGNLCRCGTYPRIRAAIHQAAQLLAQGGKQ</sequence>
<organism evidence="7 8">
    <name type="scientific">Bordetella hinzii</name>
    <dbReference type="NCBI Taxonomy" id="103855"/>
    <lineage>
        <taxon>Bacteria</taxon>
        <taxon>Pseudomonadati</taxon>
        <taxon>Pseudomonadota</taxon>
        <taxon>Betaproteobacteria</taxon>
        <taxon>Burkholderiales</taxon>
        <taxon>Alcaligenaceae</taxon>
        <taxon>Bordetella</taxon>
    </lineage>
</organism>
<evidence type="ECO:0000256" key="2">
    <source>
        <dbReference type="ARBA" id="ARBA00022723"/>
    </source>
</evidence>
<dbReference type="EMBL" id="CP024172">
    <property type="protein sequence ID" value="AZW15723.1"/>
    <property type="molecule type" value="Genomic_DNA"/>
</dbReference>
<dbReference type="RefSeq" id="WP_032960900.1">
    <property type="nucleotide sequence ID" value="NZ_CP012077.1"/>
</dbReference>
<feature type="domain" description="2Fe-2S ferredoxin-type" evidence="6">
    <location>
        <begin position="1"/>
        <end position="76"/>
    </location>
</feature>
<keyword evidence="3" id="KW-0560">Oxidoreductase</keyword>
<dbReference type="Pfam" id="PF01799">
    <property type="entry name" value="Fer2_2"/>
    <property type="match status" value="1"/>
</dbReference>
<dbReference type="GO" id="GO:0046872">
    <property type="term" value="F:metal ion binding"/>
    <property type="evidence" value="ECO:0007669"/>
    <property type="project" value="UniProtKB-KW"/>
</dbReference>
<dbReference type="InterPro" id="IPR036010">
    <property type="entry name" value="2Fe-2S_ferredoxin-like_sf"/>
</dbReference>
<dbReference type="SUPFAM" id="SSF47741">
    <property type="entry name" value="CO dehydrogenase ISP C-domain like"/>
    <property type="match status" value="1"/>
</dbReference>
<dbReference type="Gene3D" id="3.10.20.30">
    <property type="match status" value="1"/>
</dbReference>
<dbReference type="InterPro" id="IPR051452">
    <property type="entry name" value="Diverse_Oxidoreductases"/>
</dbReference>
<dbReference type="Pfam" id="PF00111">
    <property type="entry name" value="Fer2"/>
    <property type="match status" value="1"/>
</dbReference>
<keyword evidence="4" id="KW-0408">Iron</keyword>
<dbReference type="PROSITE" id="PS00197">
    <property type="entry name" value="2FE2S_FER_1"/>
    <property type="match status" value="1"/>
</dbReference>
<dbReference type="PANTHER" id="PTHR44379:SF2">
    <property type="entry name" value="BLR6218 PROTEIN"/>
    <property type="match status" value="1"/>
</dbReference>
<dbReference type="GO" id="GO:0051537">
    <property type="term" value="F:2 iron, 2 sulfur cluster binding"/>
    <property type="evidence" value="ECO:0007669"/>
    <property type="project" value="UniProtKB-KW"/>
</dbReference>
<name>A0AAN1RTI7_9BORD</name>
<dbReference type="Proteomes" id="UP000282741">
    <property type="component" value="Chromosome"/>
</dbReference>
<evidence type="ECO:0000313" key="8">
    <source>
        <dbReference type="Proteomes" id="UP000282741"/>
    </source>
</evidence>
<dbReference type="FunFam" id="3.10.20.30:FF:000020">
    <property type="entry name" value="Xanthine dehydrogenase iron-sulfur subunit"/>
    <property type="match status" value="1"/>
</dbReference>
<dbReference type="InterPro" id="IPR006058">
    <property type="entry name" value="2Fe2S_fd_BS"/>
</dbReference>
<dbReference type="InterPro" id="IPR036884">
    <property type="entry name" value="2Fe-2S-bd_dom_sf"/>
</dbReference>
<dbReference type="SUPFAM" id="SSF54292">
    <property type="entry name" value="2Fe-2S ferredoxin-like"/>
    <property type="match status" value="1"/>
</dbReference>
<keyword evidence="5" id="KW-0411">Iron-sulfur</keyword>
<evidence type="ECO:0000256" key="5">
    <source>
        <dbReference type="ARBA" id="ARBA00023014"/>
    </source>
</evidence>
<reference evidence="8" key="1">
    <citation type="submission" date="2017-10" db="EMBL/GenBank/DDBJ databases">
        <title>Whole genome sequencing of various Bordetella species.</title>
        <authorList>
            <person name="Weigand M.R."/>
            <person name="Loparev V."/>
            <person name="Peng Y."/>
            <person name="Bowden K.E."/>
            <person name="Tondella M.L."/>
            <person name="Williams M.M."/>
        </authorList>
    </citation>
    <scope>NUCLEOTIDE SEQUENCE [LARGE SCALE GENOMIC DNA]</scope>
    <source>
        <strain evidence="8">H720</strain>
    </source>
</reference>
<accession>A0AAN1RTI7</accession>
<dbReference type="GO" id="GO:0016491">
    <property type="term" value="F:oxidoreductase activity"/>
    <property type="evidence" value="ECO:0007669"/>
    <property type="project" value="UniProtKB-KW"/>
</dbReference>
<evidence type="ECO:0000313" key="7">
    <source>
        <dbReference type="EMBL" id="AZW15723.1"/>
    </source>
</evidence>
<dbReference type="InterPro" id="IPR001041">
    <property type="entry name" value="2Fe-2S_ferredoxin-type"/>
</dbReference>
<evidence type="ECO:0000256" key="3">
    <source>
        <dbReference type="ARBA" id="ARBA00023002"/>
    </source>
</evidence>
<keyword evidence="2" id="KW-0479">Metal-binding</keyword>
<protein>
    <submittedName>
        <fullName evidence="7">(2Fe-2S)-binding protein</fullName>
    </submittedName>
</protein>
<dbReference type="InterPro" id="IPR002888">
    <property type="entry name" value="2Fe-2S-bd"/>
</dbReference>
<dbReference type="AlphaFoldDB" id="A0AAN1RTI7"/>
<gene>
    <name evidence="7" type="ORF">CS347_02465</name>
</gene>
<dbReference type="CDD" id="cd00207">
    <property type="entry name" value="fer2"/>
    <property type="match status" value="1"/>
</dbReference>
<keyword evidence="1" id="KW-0001">2Fe-2S</keyword>
<dbReference type="InterPro" id="IPR012675">
    <property type="entry name" value="Beta-grasp_dom_sf"/>
</dbReference>
<proteinExistence type="predicted"/>
<dbReference type="PANTHER" id="PTHR44379">
    <property type="entry name" value="OXIDOREDUCTASE WITH IRON-SULFUR SUBUNIT"/>
    <property type="match status" value="1"/>
</dbReference>
<evidence type="ECO:0000256" key="1">
    <source>
        <dbReference type="ARBA" id="ARBA00022714"/>
    </source>
</evidence>